<evidence type="ECO:0000313" key="4">
    <source>
        <dbReference type="EMBL" id="KAL3879669.1"/>
    </source>
</evidence>
<dbReference type="EMBL" id="JBJQND010000004">
    <property type="protein sequence ID" value="KAL3879669.1"/>
    <property type="molecule type" value="Genomic_DNA"/>
</dbReference>
<sequence length="729" mass="84213">MADEKKFTILTQLENLQSMFNLQLKPLTQSKAKIVLKKLQNEFVCDEYSHHEEKIRYYNLITFLHYVSRDVDEAKEANNKTLDIDNNNIVALGNQAWIHYKEYSCPEVRKKIDQILAKVQHLSRDKIAFAVAKSEIAYSYARFGILYYTRAETIYEEVLKDVESSENVPLFLWQYGCALAKKRLLYYSKQKFQGAETDYDDRFARSTYLFFEVTKQNENKIFQTRAWAQLGDLAVLGENLGKNLANLFPATMETLKATDMFLKAIEINREVQDITVFEMCANHWKRLGKYDMCKEILRTTLQVKETSRANQMLAGILHKQLLKKLNGNPPDSDSKEFREILKLYESASASHNLVALGYKGKFLMDMGQHEKAIEIFEDVYSSLQHANEQQEEFDWKTKSLCQKWHAMCLLDLRTDDQTMAEAKGLLWSVVGLFLGLGETGQKQNKHLKDAIAVMKVIFQNKTTTMSLFEQVALCKLIGDKDSADKLLEQIGKEEMIIVDQPVVIRRLIDVHAYDEGLFLLNHMLKTDMWPKEMNEFAIKAHIDGAINALEKNDGKLGGTRALAAFDLRFPKKETSLTVNHLHTFILANECNRELTYEVLKYLSYLVNLDNASCFDLLPGSLIISNLEKKMHESDVIAILLKEGDLTNTDFDSQLFRTSVEIAQLVHMVHREDMNLIVITASEEINIPIRLRYLPRVSLDKTFKRSKQQWLHEFLTQALRKGSEPWIQSK</sequence>
<evidence type="ECO:0000256" key="3">
    <source>
        <dbReference type="ARBA" id="ARBA00038336"/>
    </source>
</evidence>
<evidence type="ECO:0008006" key="6">
    <source>
        <dbReference type="Google" id="ProtNLM"/>
    </source>
</evidence>
<dbReference type="Gene3D" id="1.25.40.10">
    <property type="entry name" value="Tetratricopeptide repeat domain"/>
    <property type="match status" value="2"/>
</dbReference>
<keyword evidence="1" id="KW-0677">Repeat</keyword>
<dbReference type="Proteomes" id="UP001634394">
    <property type="component" value="Unassembled WGS sequence"/>
</dbReference>
<accession>A0ABD3X0B0</accession>
<keyword evidence="5" id="KW-1185">Reference proteome</keyword>
<proteinExistence type="inferred from homology"/>
<protein>
    <recommendedName>
        <fullName evidence="6">Tetratricopeptide repeat protein</fullName>
    </recommendedName>
</protein>
<dbReference type="InterPro" id="IPR011990">
    <property type="entry name" value="TPR-like_helical_dom_sf"/>
</dbReference>
<comment type="caution">
    <text evidence="4">The sequence shown here is derived from an EMBL/GenBank/DDBJ whole genome shotgun (WGS) entry which is preliminary data.</text>
</comment>
<organism evidence="4 5">
    <name type="scientific">Sinanodonta woodiana</name>
    <name type="common">Chinese pond mussel</name>
    <name type="synonym">Anodonta woodiana</name>
    <dbReference type="NCBI Taxonomy" id="1069815"/>
    <lineage>
        <taxon>Eukaryota</taxon>
        <taxon>Metazoa</taxon>
        <taxon>Spiralia</taxon>
        <taxon>Lophotrochozoa</taxon>
        <taxon>Mollusca</taxon>
        <taxon>Bivalvia</taxon>
        <taxon>Autobranchia</taxon>
        <taxon>Heteroconchia</taxon>
        <taxon>Palaeoheterodonta</taxon>
        <taxon>Unionida</taxon>
        <taxon>Unionoidea</taxon>
        <taxon>Unionidae</taxon>
        <taxon>Unioninae</taxon>
        <taxon>Sinanodonta</taxon>
    </lineage>
</organism>
<dbReference type="PANTHER" id="PTHR10271">
    <property type="entry name" value="INTERFERON-INDUCED PROTEIN WITH TETRATRICOPEPTIDE REPEATS"/>
    <property type="match status" value="1"/>
</dbReference>
<evidence type="ECO:0000256" key="1">
    <source>
        <dbReference type="ARBA" id="ARBA00022737"/>
    </source>
</evidence>
<dbReference type="AlphaFoldDB" id="A0ABD3X0B0"/>
<name>A0ABD3X0B0_SINWO</name>
<gene>
    <name evidence="4" type="ORF">ACJMK2_031956</name>
</gene>
<evidence type="ECO:0000256" key="2">
    <source>
        <dbReference type="ARBA" id="ARBA00022803"/>
    </source>
</evidence>
<comment type="similarity">
    <text evidence="3">Belongs to the IFIT family.</text>
</comment>
<dbReference type="SUPFAM" id="SSF48452">
    <property type="entry name" value="TPR-like"/>
    <property type="match status" value="1"/>
</dbReference>
<evidence type="ECO:0000313" key="5">
    <source>
        <dbReference type="Proteomes" id="UP001634394"/>
    </source>
</evidence>
<dbReference type="PANTHER" id="PTHR10271:SF0">
    <property type="entry name" value="INTERFERON-INDUCED PROTEIN WITH TETRATRICOPEPTIDE REPEATS 5"/>
    <property type="match status" value="1"/>
</dbReference>
<keyword evidence="2" id="KW-0802">TPR repeat</keyword>
<reference evidence="4 5" key="1">
    <citation type="submission" date="2024-11" db="EMBL/GenBank/DDBJ databases">
        <title>Chromosome-level genome assembly of the freshwater bivalve Anodonta woodiana.</title>
        <authorList>
            <person name="Chen X."/>
        </authorList>
    </citation>
    <scope>NUCLEOTIDE SEQUENCE [LARGE SCALE GENOMIC DNA]</scope>
    <source>
        <strain evidence="4">MN2024</strain>
        <tissue evidence="4">Gills</tissue>
    </source>
</reference>